<accession>A0ABR7A793</accession>
<comment type="caution">
    <text evidence="2">The sequence shown here is derived from an EMBL/GenBank/DDBJ whole genome shotgun (WGS) entry which is preliminary data.</text>
</comment>
<dbReference type="RefSeq" id="WP_186904367.1">
    <property type="nucleotide sequence ID" value="NZ_JACOGD010000007.1"/>
</dbReference>
<protein>
    <submittedName>
        <fullName evidence="2">Flagellar hook-length control protein FliK</fullName>
    </submittedName>
</protein>
<keyword evidence="2" id="KW-0282">Flagellum</keyword>
<proteinExistence type="predicted"/>
<evidence type="ECO:0000313" key="2">
    <source>
        <dbReference type="EMBL" id="MBC3932722.1"/>
    </source>
</evidence>
<keyword evidence="3" id="KW-1185">Reference proteome</keyword>
<dbReference type="EMBL" id="JACOGD010000007">
    <property type="protein sequence ID" value="MBC3932722.1"/>
    <property type="molecule type" value="Genomic_DNA"/>
</dbReference>
<keyword evidence="2" id="KW-0966">Cell projection</keyword>
<dbReference type="InterPro" id="IPR021136">
    <property type="entry name" value="Flagellar_hook_control-like_C"/>
</dbReference>
<keyword evidence="2" id="KW-0969">Cilium</keyword>
<name>A0ABR7A793_9BURK</name>
<dbReference type="InterPro" id="IPR038610">
    <property type="entry name" value="FliK-like_C_sf"/>
</dbReference>
<gene>
    <name evidence="2" type="ORF">H8K43_13615</name>
</gene>
<dbReference type="Gene3D" id="3.30.750.140">
    <property type="match status" value="1"/>
</dbReference>
<organism evidence="2 3">
    <name type="scientific">Undibacterium curvum</name>
    <dbReference type="NCBI Taxonomy" id="2762294"/>
    <lineage>
        <taxon>Bacteria</taxon>
        <taxon>Pseudomonadati</taxon>
        <taxon>Pseudomonadota</taxon>
        <taxon>Betaproteobacteria</taxon>
        <taxon>Burkholderiales</taxon>
        <taxon>Oxalobacteraceae</taxon>
        <taxon>Undibacterium</taxon>
    </lineage>
</organism>
<dbReference type="Proteomes" id="UP000654304">
    <property type="component" value="Unassembled WGS sequence"/>
</dbReference>
<reference evidence="2 3" key="1">
    <citation type="submission" date="2020-08" db="EMBL/GenBank/DDBJ databases">
        <title>Novel species isolated from subtropical streams in China.</title>
        <authorList>
            <person name="Lu H."/>
        </authorList>
    </citation>
    <scope>NUCLEOTIDE SEQUENCE [LARGE SCALE GENOMIC DNA]</scope>
    <source>
        <strain evidence="2 3">CY22W</strain>
    </source>
</reference>
<evidence type="ECO:0000313" key="3">
    <source>
        <dbReference type="Proteomes" id="UP000654304"/>
    </source>
</evidence>
<feature type="domain" description="Flagellar hook-length control protein-like C-terminal" evidence="1">
    <location>
        <begin position="288"/>
        <end position="361"/>
    </location>
</feature>
<evidence type="ECO:0000259" key="1">
    <source>
        <dbReference type="Pfam" id="PF02120"/>
    </source>
</evidence>
<sequence length="375" mass="40622">MPGRLDSLYKPISAVEAIRSALPLKAGDQNTYLKFSQLALGQPSQAEVLGTNPDKLTTIRIGDLSTSLRLPASFSGADKLIFRLLALTPTIHISLQNPAQPLDVAHYTLNLHTDLNSQQTQWVRISPEQLSASLGLQLAQTETSSVTQLSPLSQILLRLTDKGKPMSGAELLSAQPLLSNAQDLAKPAALAGVMEKAVSQSGLFYESHIAAWAQGQLEQKALEAEPQHNLLAAIPHANAEQSEYTETLKQIIQNQLQLLEQDKLQWRGELFPGQKLEWQITKDPHHQAAADTPQPEIWHTRLRMTLPGLGELDAKIQLHQQTVQIAISAPESSALTLAANERSLTSALEAAGMKISGLQVSGAVMSAADKPQPTD</sequence>
<dbReference type="Pfam" id="PF02120">
    <property type="entry name" value="Flg_hook"/>
    <property type="match status" value="1"/>
</dbReference>